<sequence length="418" mass="45882">MAQKPNVLMLGTGEYTTGWVGKASDSDKSTGVVALVMLDLKRRNKINNLAMCGTSGPKLPQIREHMRKMLGAYEGIDPGVVKTFPADDVVDREAYKGAISTLKKGDCAIIFTPDDTHFQIAEHCIKNGIHVMITKPPVKTLEEHNKLAALAKEQGVLCCIEVHKRYDPIYRDARDRIQQLGAFSFFQAYMSQPKHQLETFKAWAGKSSDISYYLNSHHVDFHEWCCSGNARPERVVALSSTGVAQAKLGRPCEDTITLSVQWRTLATNALGHALYTSSWVAPKADVHSQQRWFYMGQSGEVTVDQAHRGYTVCTDSGGYGSVNPLFWKPTPSDGKFVGQACYGYVSFEAFVDAATSVNSGELTLDRCDRDLPTMASTAGATAILEAGRRSLDANGAPFDLIYQDDASCTPIDMKPSAF</sequence>
<proteinExistence type="predicted"/>
<dbReference type="OrthoDB" id="64915at2759"/>
<dbReference type="InterPro" id="IPR000683">
    <property type="entry name" value="Gfo/Idh/MocA-like_OxRdtase_N"/>
</dbReference>
<feature type="domain" description="Gfo/Idh/MocA-like oxidoreductase N-terminal" evidence="1">
    <location>
        <begin position="101"/>
        <end position="159"/>
    </location>
</feature>
<dbReference type="Proteomes" id="UP000789595">
    <property type="component" value="Unassembled WGS sequence"/>
</dbReference>
<evidence type="ECO:0000313" key="3">
    <source>
        <dbReference type="Proteomes" id="UP000789595"/>
    </source>
</evidence>
<dbReference type="Gene3D" id="3.30.360.10">
    <property type="entry name" value="Dihydrodipicolinate Reductase, domain 2"/>
    <property type="match status" value="1"/>
</dbReference>
<dbReference type="GO" id="GO:0000166">
    <property type="term" value="F:nucleotide binding"/>
    <property type="evidence" value="ECO:0007669"/>
    <property type="project" value="InterPro"/>
</dbReference>
<dbReference type="GO" id="GO:0006740">
    <property type="term" value="P:NADPH regeneration"/>
    <property type="evidence" value="ECO:0007669"/>
    <property type="project" value="TreeGrafter"/>
</dbReference>
<protein>
    <recommendedName>
        <fullName evidence="1">Gfo/Idh/MocA-like oxidoreductase N-terminal domain-containing protein</fullName>
    </recommendedName>
</protein>
<accession>A0A8J2SEN9</accession>
<dbReference type="SUPFAM" id="SSF51735">
    <property type="entry name" value="NAD(P)-binding Rossmann-fold domains"/>
    <property type="match status" value="1"/>
</dbReference>
<dbReference type="Pfam" id="PF01408">
    <property type="entry name" value="GFO_IDH_MocA"/>
    <property type="match status" value="1"/>
</dbReference>
<dbReference type="InterPro" id="IPR036291">
    <property type="entry name" value="NAD(P)-bd_dom_sf"/>
</dbReference>
<dbReference type="GO" id="GO:0016491">
    <property type="term" value="F:oxidoreductase activity"/>
    <property type="evidence" value="ECO:0007669"/>
    <property type="project" value="TreeGrafter"/>
</dbReference>
<evidence type="ECO:0000313" key="2">
    <source>
        <dbReference type="EMBL" id="CAH0370655.1"/>
    </source>
</evidence>
<keyword evidence="3" id="KW-1185">Reference proteome</keyword>
<dbReference type="AlphaFoldDB" id="A0A8J2SEN9"/>
<comment type="caution">
    <text evidence="2">The sequence shown here is derived from an EMBL/GenBank/DDBJ whole genome shotgun (WGS) entry which is preliminary data.</text>
</comment>
<dbReference type="Gene3D" id="3.40.50.720">
    <property type="entry name" value="NAD(P)-binding Rossmann-like Domain"/>
    <property type="match status" value="1"/>
</dbReference>
<reference evidence="2" key="1">
    <citation type="submission" date="2021-11" db="EMBL/GenBank/DDBJ databases">
        <authorList>
            <consortium name="Genoscope - CEA"/>
            <person name="William W."/>
        </authorList>
    </citation>
    <scope>NUCLEOTIDE SEQUENCE</scope>
</reference>
<dbReference type="PANTHER" id="PTHR42840">
    <property type="entry name" value="NAD(P)-BINDING ROSSMANN-FOLD SUPERFAMILY PROTEIN-RELATED"/>
    <property type="match status" value="1"/>
</dbReference>
<name>A0A8J2SEN9_9STRA</name>
<dbReference type="EMBL" id="CAKKNE010000003">
    <property type="protein sequence ID" value="CAH0370655.1"/>
    <property type="molecule type" value="Genomic_DNA"/>
</dbReference>
<gene>
    <name evidence="2" type="ORF">PECAL_3P05510</name>
</gene>
<dbReference type="PANTHER" id="PTHR42840:SF6">
    <property type="entry name" value="BINDING ROSSMANN FOLD OXIDOREDUCTASE, PUTATIVE (AFU_ORTHOLOGUE AFUA_3G11930)-RELATED"/>
    <property type="match status" value="1"/>
</dbReference>
<dbReference type="GO" id="GO:0005737">
    <property type="term" value="C:cytoplasm"/>
    <property type="evidence" value="ECO:0007669"/>
    <property type="project" value="TreeGrafter"/>
</dbReference>
<organism evidence="2 3">
    <name type="scientific">Pelagomonas calceolata</name>
    <dbReference type="NCBI Taxonomy" id="35677"/>
    <lineage>
        <taxon>Eukaryota</taxon>
        <taxon>Sar</taxon>
        <taxon>Stramenopiles</taxon>
        <taxon>Ochrophyta</taxon>
        <taxon>Pelagophyceae</taxon>
        <taxon>Pelagomonadales</taxon>
        <taxon>Pelagomonadaceae</taxon>
        <taxon>Pelagomonas</taxon>
    </lineage>
</organism>
<evidence type="ECO:0000259" key="1">
    <source>
        <dbReference type="Pfam" id="PF01408"/>
    </source>
</evidence>